<dbReference type="Proteomes" id="UP000316562">
    <property type="component" value="Unassembled WGS sequence"/>
</dbReference>
<dbReference type="Pfam" id="PF00581">
    <property type="entry name" value="Rhodanese"/>
    <property type="match status" value="1"/>
</dbReference>
<gene>
    <name evidence="2" type="ORF">EVJ46_06610</name>
</gene>
<dbReference type="CDD" id="cd00158">
    <property type="entry name" value="RHOD"/>
    <property type="match status" value="1"/>
</dbReference>
<dbReference type="InterPro" id="IPR036873">
    <property type="entry name" value="Rhodanese-like_dom_sf"/>
</dbReference>
<feature type="domain" description="Rhodanese" evidence="1">
    <location>
        <begin position="30"/>
        <end position="122"/>
    </location>
</feature>
<name>A0A519BF23_ACIG2</name>
<organism evidence="2 3">
    <name type="scientific">Acididesulfobacter guangdongensis</name>
    <dbReference type="NCBI Taxonomy" id="2597225"/>
    <lineage>
        <taxon>Bacteria</taxon>
        <taxon>Deltaproteobacteria</taxon>
        <taxon>Candidatus Acidulodesulfobacterales</taxon>
        <taxon>Candidatus Acididesulfobacter</taxon>
    </lineage>
</organism>
<proteinExistence type="predicted"/>
<dbReference type="SUPFAM" id="SSF52821">
    <property type="entry name" value="Rhodanese/Cell cycle control phosphatase"/>
    <property type="match status" value="1"/>
</dbReference>
<accession>A0A519BF23</accession>
<sequence length="123" mass="13874">MFNIFGGGNSADEIKQINPEEALKIIEKNKGEKTLILDVREPHEFKGNLGHIKNAQLVPLKLLPLKVKELEKHKEDDIIVVCHSGARSYSACNILKRHGFKNVHNLKGGMILWKKLGMDSHND</sequence>
<evidence type="ECO:0000313" key="3">
    <source>
        <dbReference type="Proteomes" id="UP000316562"/>
    </source>
</evidence>
<dbReference type="InterPro" id="IPR050229">
    <property type="entry name" value="GlpE_sulfurtransferase"/>
</dbReference>
<dbReference type="PANTHER" id="PTHR43031">
    <property type="entry name" value="FAD-DEPENDENT OXIDOREDUCTASE"/>
    <property type="match status" value="1"/>
</dbReference>
<dbReference type="PANTHER" id="PTHR43031:SF1">
    <property type="entry name" value="PYRIDINE NUCLEOTIDE-DISULPHIDE OXIDOREDUCTASE"/>
    <property type="match status" value="1"/>
</dbReference>
<dbReference type="Gene3D" id="3.40.250.10">
    <property type="entry name" value="Rhodanese-like domain"/>
    <property type="match status" value="1"/>
</dbReference>
<dbReference type="PROSITE" id="PS50206">
    <property type="entry name" value="RHODANESE_3"/>
    <property type="match status" value="1"/>
</dbReference>
<dbReference type="SMART" id="SM00450">
    <property type="entry name" value="RHOD"/>
    <property type="match status" value="1"/>
</dbReference>
<protein>
    <submittedName>
        <fullName evidence="2">Rhodanese-like domain-containing protein</fullName>
    </submittedName>
</protein>
<dbReference type="InterPro" id="IPR001763">
    <property type="entry name" value="Rhodanese-like_dom"/>
</dbReference>
<dbReference type="AlphaFoldDB" id="A0A519BF23"/>
<evidence type="ECO:0000313" key="2">
    <source>
        <dbReference type="EMBL" id="RZD15865.1"/>
    </source>
</evidence>
<dbReference type="EMBL" id="SGBC01000003">
    <property type="protein sequence ID" value="RZD15865.1"/>
    <property type="molecule type" value="Genomic_DNA"/>
</dbReference>
<comment type="caution">
    <text evidence="2">The sequence shown here is derived from an EMBL/GenBank/DDBJ whole genome shotgun (WGS) entry which is preliminary data.</text>
</comment>
<reference evidence="2 3" key="1">
    <citation type="journal article" date="2019" name="ISME J.">
        <title>Insights into ecological role of a new deltaproteobacterial order Candidatus Acidulodesulfobacterales by metagenomics and metatranscriptomics.</title>
        <authorList>
            <person name="Tan S."/>
            <person name="Liu J."/>
            <person name="Fang Y."/>
            <person name="Hedlund B.P."/>
            <person name="Lian Z.H."/>
            <person name="Huang L.Y."/>
            <person name="Li J.T."/>
            <person name="Huang L.N."/>
            <person name="Li W.J."/>
            <person name="Jiang H.C."/>
            <person name="Dong H.L."/>
            <person name="Shu W.S."/>
        </authorList>
    </citation>
    <scope>NUCLEOTIDE SEQUENCE [LARGE SCALE GENOMIC DNA]</scope>
    <source>
        <strain evidence="2">AP2</strain>
    </source>
</reference>
<evidence type="ECO:0000259" key="1">
    <source>
        <dbReference type="PROSITE" id="PS50206"/>
    </source>
</evidence>